<dbReference type="GO" id="GO:0016491">
    <property type="term" value="F:oxidoreductase activity"/>
    <property type="evidence" value="ECO:0007669"/>
    <property type="project" value="TreeGrafter"/>
</dbReference>
<dbReference type="AlphaFoldDB" id="A0A0A1ZKB7"/>
<accession>A0A0A1ZKB7</accession>
<dbReference type="Pfam" id="PF00106">
    <property type="entry name" value="adh_short"/>
    <property type="match status" value="1"/>
</dbReference>
<reference evidence="2" key="1">
    <citation type="journal article" date="2014" name="Sci. Data">
        <title>Genomes of diverse isolates of the marine cyanobacterium Prochlorococcus.</title>
        <authorList>
            <person name="Biller S."/>
            <person name="Berube P."/>
            <person name="Thompson J."/>
            <person name="Kelly L."/>
            <person name="Roggensack S."/>
            <person name="Awad L."/>
            <person name="Roache-Johnson K."/>
            <person name="Ding H."/>
            <person name="Giovannoni S.J."/>
            <person name="Moore L.R."/>
            <person name="Chisholm S.W."/>
        </authorList>
    </citation>
    <scope>NUCLEOTIDE SEQUENCE [LARGE SCALE GENOMIC DNA]</scope>
    <source>
        <strain evidence="2">GP2</strain>
    </source>
</reference>
<dbReference type="RefSeq" id="WP_032524129.1">
    <property type="nucleotide sequence ID" value="NZ_CP138934.1"/>
</dbReference>
<dbReference type="PANTHER" id="PTHR43544">
    <property type="entry name" value="SHORT-CHAIN DEHYDROGENASE/REDUCTASE"/>
    <property type="match status" value="1"/>
</dbReference>
<dbReference type="InterPro" id="IPR036291">
    <property type="entry name" value="NAD(P)-bd_dom_sf"/>
</dbReference>
<evidence type="ECO:0000313" key="1">
    <source>
        <dbReference type="EMBL" id="KGF88643.1"/>
    </source>
</evidence>
<dbReference type="Proteomes" id="UP000030598">
    <property type="component" value="Unassembled WGS sequence"/>
</dbReference>
<dbReference type="PRINTS" id="PR00081">
    <property type="entry name" value="GDHRDH"/>
</dbReference>
<dbReference type="SUPFAM" id="SSF51735">
    <property type="entry name" value="NAD(P)-binding Rossmann-fold domains"/>
    <property type="match status" value="1"/>
</dbReference>
<organism evidence="1 2">
    <name type="scientific">Prochlorococcus marinus str. GP2</name>
    <dbReference type="NCBI Taxonomy" id="59925"/>
    <lineage>
        <taxon>Bacteria</taxon>
        <taxon>Bacillati</taxon>
        <taxon>Cyanobacteriota</taxon>
        <taxon>Cyanophyceae</taxon>
        <taxon>Synechococcales</taxon>
        <taxon>Prochlorococcaceae</taxon>
        <taxon>Prochlorococcus</taxon>
    </lineage>
</organism>
<dbReference type="STRING" id="59925.EU91_0578"/>
<gene>
    <name evidence="1" type="ORF">EU91_0578</name>
</gene>
<dbReference type="GO" id="GO:0005737">
    <property type="term" value="C:cytoplasm"/>
    <property type="evidence" value="ECO:0007669"/>
    <property type="project" value="TreeGrafter"/>
</dbReference>
<dbReference type="InterPro" id="IPR002347">
    <property type="entry name" value="SDR_fam"/>
</dbReference>
<protein>
    <submittedName>
        <fullName evidence="1">Putative short chain dehydrogenase</fullName>
    </submittedName>
</protein>
<dbReference type="PANTHER" id="PTHR43544:SF12">
    <property type="entry name" value="NAD(P)-BINDING ROSSMANN-FOLD SUPERFAMILY PROTEIN"/>
    <property type="match status" value="1"/>
</dbReference>
<evidence type="ECO:0000313" key="2">
    <source>
        <dbReference type="Proteomes" id="UP000030598"/>
    </source>
</evidence>
<comment type="caution">
    <text evidence="1">The sequence shown here is derived from an EMBL/GenBank/DDBJ whole genome shotgun (WGS) entry which is preliminary data.</text>
</comment>
<dbReference type="Gene3D" id="3.40.50.720">
    <property type="entry name" value="NAD(P)-binding Rossmann-like Domain"/>
    <property type="match status" value="1"/>
</dbReference>
<dbReference type="OrthoDB" id="9785826at2"/>
<sequence>MKGLALVVGAGGIGTQIAKDLSESEKDLDVVLCGRKSEFNSFWELDIEDSQSLLQLKNKISNHPSKLRLVINATGRLHSDSLQPEKRLQHLDKKNMIESFSINAFSPILLAKTIEEFIPKDLDFNFASISARVGSIGDNQTGGWYSYRAAKSAQNQFFKSLSIEWARRFPRATITLLHPGTVDTDLSRPFHKFVPEHKLFSKEKSAQFLINIIKNQSPESTGKFIAWDSSEIPW</sequence>
<dbReference type="eggNOG" id="COG1028">
    <property type="taxonomic scope" value="Bacteria"/>
</dbReference>
<dbReference type="EMBL" id="JNAH01000003">
    <property type="protein sequence ID" value="KGF88643.1"/>
    <property type="molecule type" value="Genomic_DNA"/>
</dbReference>
<dbReference type="InterPro" id="IPR051468">
    <property type="entry name" value="Fungal_SecMetab_SDRs"/>
</dbReference>
<proteinExistence type="predicted"/>
<name>A0A0A1ZKB7_PROMR</name>